<dbReference type="PIRSF" id="PIRSF001491">
    <property type="entry name" value="Ppentomutase"/>
    <property type="match status" value="1"/>
</dbReference>
<dbReference type="InterPro" id="IPR017850">
    <property type="entry name" value="Alkaline_phosphatase_core_sf"/>
</dbReference>
<comment type="caution">
    <text evidence="5">The sequence shown here is derived from an EMBL/GenBank/DDBJ whole genome shotgun (WGS) entry which is preliminary data.</text>
</comment>
<protein>
    <submittedName>
        <fullName evidence="5">Phosphopentomutase</fullName>
        <ecNumber evidence="5">5.4.2.7</ecNumber>
    </submittedName>
</protein>
<dbReference type="InterPro" id="IPR006124">
    <property type="entry name" value="Metalloenzyme"/>
</dbReference>
<dbReference type="GO" id="GO:0043094">
    <property type="term" value="P:metabolic compound salvage"/>
    <property type="evidence" value="ECO:0007669"/>
    <property type="project" value="InterPro"/>
</dbReference>
<dbReference type="CDD" id="cd16009">
    <property type="entry name" value="PPM"/>
    <property type="match status" value="1"/>
</dbReference>
<evidence type="ECO:0000256" key="1">
    <source>
        <dbReference type="ARBA" id="ARBA00010373"/>
    </source>
</evidence>
<dbReference type="GO" id="GO:0000287">
    <property type="term" value="F:magnesium ion binding"/>
    <property type="evidence" value="ECO:0007669"/>
    <property type="project" value="InterPro"/>
</dbReference>
<sequence length="402" mass="44407">MGRFLLIILDSFGIGEMEDTHLTRPNDVGANTALHILLQYPNLKIPNLIRLGLMNSIGQDLPHYPFATHAIFGSSLLAHHGADSFLGHQEIMGIIPDIPLREPFSCVIDTVESQLKQSGYKVQRIGNTHGPHILLVDGVATVGDNLETDLGMVYNVTGLLDQISFPDLLAIGRCVRSVVKVGRVITFGGEHVSIDNLLDAYEVTGDYAGINAPKSGVYREGYQVLHLGYGIDHRTQVQYQLEQAHIPVALIGKVADIIYLEHGYTYNSANTDTLFQETLHQMGQHLEGFICLNIQETDLAGHAQNSRLYGELLEKCDSYIGSIIERMQPDDFLLVMADHGNDPTIGHSNHTRERVPLLCYRQNAIHTAIGQRATMADVAATIAAYFQVDPPRHGQSFLSQIR</sequence>
<dbReference type="Proteomes" id="UP000752013">
    <property type="component" value="Unassembled WGS sequence"/>
</dbReference>
<keyword evidence="2" id="KW-0479">Metal-binding</keyword>
<dbReference type="PANTHER" id="PTHR21110">
    <property type="entry name" value="PHOSPHOPENTOMUTASE"/>
    <property type="match status" value="1"/>
</dbReference>
<dbReference type="GO" id="GO:0009117">
    <property type="term" value="P:nucleotide metabolic process"/>
    <property type="evidence" value="ECO:0007669"/>
    <property type="project" value="InterPro"/>
</dbReference>
<organism evidence="5 6">
    <name type="scientific">Entomospira nematocerorum</name>
    <dbReference type="NCBI Taxonomy" id="2719987"/>
    <lineage>
        <taxon>Bacteria</taxon>
        <taxon>Pseudomonadati</taxon>
        <taxon>Spirochaetota</taxon>
        <taxon>Spirochaetia</taxon>
        <taxon>Spirochaetales</taxon>
        <taxon>Spirochaetaceae</taxon>
        <taxon>Entomospira</taxon>
    </lineage>
</organism>
<keyword evidence="6" id="KW-1185">Reference proteome</keyword>
<evidence type="ECO:0000256" key="3">
    <source>
        <dbReference type="ARBA" id="ARBA00023211"/>
    </source>
</evidence>
<dbReference type="GO" id="GO:0008973">
    <property type="term" value="F:phosphopentomutase activity"/>
    <property type="evidence" value="ECO:0007669"/>
    <property type="project" value="UniProtKB-EC"/>
</dbReference>
<dbReference type="EC" id="5.4.2.7" evidence="5"/>
<feature type="domain" description="Metalloenzyme" evidence="4">
    <location>
        <begin position="3"/>
        <end position="389"/>
    </location>
</feature>
<comment type="similarity">
    <text evidence="1">Belongs to the phosphopentomutase family.</text>
</comment>
<gene>
    <name evidence="5" type="ORF">HCT46_07210</name>
</gene>
<evidence type="ECO:0000313" key="5">
    <source>
        <dbReference type="EMBL" id="NIZ47698.1"/>
    </source>
</evidence>
<name>A0A968GG83_9SPIO</name>
<dbReference type="InterPro" id="IPR024052">
    <property type="entry name" value="Phosphopentomutase_DeoB_cap_sf"/>
</dbReference>
<dbReference type="GO" id="GO:0005829">
    <property type="term" value="C:cytosol"/>
    <property type="evidence" value="ECO:0007669"/>
    <property type="project" value="TreeGrafter"/>
</dbReference>
<dbReference type="Pfam" id="PF01676">
    <property type="entry name" value="Metalloenzyme"/>
    <property type="match status" value="1"/>
</dbReference>
<dbReference type="InterPro" id="IPR010045">
    <property type="entry name" value="DeoB"/>
</dbReference>
<dbReference type="NCBIfam" id="NF009049">
    <property type="entry name" value="PRK12383.1"/>
    <property type="match status" value="1"/>
</dbReference>
<evidence type="ECO:0000256" key="2">
    <source>
        <dbReference type="ARBA" id="ARBA00022723"/>
    </source>
</evidence>
<evidence type="ECO:0000313" key="6">
    <source>
        <dbReference type="Proteomes" id="UP000752013"/>
    </source>
</evidence>
<dbReference type="PANTHER" id="PTHR21110:SF0">
    <property type="entry name" value="PHOSPHOPENTOMUTASE"/>
    <property type="match status" value="1"/>
</dbReference>
<keyword evidence="3" id="KW-0464">Manganese</keyword>
<dbReference type="Gene3D" id="3.30.70.1250">
    <property type="entry name" value="Phosphopentomutase"/>
    <property type="match status" value="1"/>
</dbReference>
<dbReference type="RefSeq" id="WP_167704385.1">
    <property type="nucleotide sequence ID" value="NZ_CP118170.1"/>
</dbReference>
<keyword evidence="5" id="KW-0413">Isomerase</keyword>
<dbReference type="AlphaFoldDB" id="A0A968GG83"/>
<evidence type="ECO:0000259" key="4">
    <source>
        <dbReference type="Pfam" id="PF01676"/>
    </source>
</evidence>
<dbReference type="SUPFAM" id="SSF53649">
    <property type="entry name" value="Alkaline phosphatase-like"/>
    <property type="match status" value="1"/>
</dbReference>
<accession>A0A968GG83</accession>
<proteinExistence type="inferred from homology"/>
<reference evidence="5" key="1">
    <citation type="submission" date="2020-03" db="EMBL/GenBank/DDBJ databases">
        <title>Spirochaetal bacteria isolated from arthropods constitute a novel genus Entomospira genus novum within the order Spirochaetales.</title>
        <authorList>
            <person name="Grana-Miraglia L."/>
            <person name="Sikutova S."/>
            <person name="Fingerle V."/>
            <person name="Sing A."/>
            <person name="Castillo-Ramirez S."/>
            <person name="Margos G."/>
            <person name="Rudolf I."/>
        </authorList>
    </citation>
    <scope>NUCLEOTIDE SEQUENCE</scope>
    <source>
        <strain evidence="5">BR208</strain>
    </source>
</reference>
<dbReference type="Gene3D" id="3.40.720.10">
    <property type="entry name" value="Alkaline Phosphatase, subunit A"/>
    <property type="match status" value="1"/>
</dbReference>
<dbReference type="EMBL" id="JAATLK010000003">
    <property type="protein sequence ID" value="NIZ47698.1"/>
    <property type="molecule type" value="Genomic_DNA"/>
</dbReference>